<evidence type="ECO:0008006" key="2">
    <source>
        <dbReference type="Google" id="ProtNLM"/>
    </source>
</evidence>
<name>A0A8S5N8N8_9CAUD</name>
<accession>A0A8S5N8N8</accession>
<evidence type="ECO:0000313" key="1">
    <source>
        <dbReference type="EMBL" id="DAD90743.1"/>
    </source>
</evidence>
<sequence length="164" mass="18771">MYAKCREYLIDRLRASGIQMEPITSLKKLQLYRNSHVGAVLFDEETLERDGSRRVFKDTDGNPKTRTCLFKRNVVFDVVIGEFNAEKLDAIYQRFLEILGKGLYINGDFVYVEPSEAEWAEDEDSILAAKIAVKIRVTFSGGVYADTPRQSLKDKELDIDHGQK</sequence>
<proteinExistence type="predicted"/>
<organism evidence="1">
    <name type="scientific">Myoviridae sp. ct5hB2</name>
    <dbReference type="NCBI Taxonomy" id="2826614"/>
    <lineage>
        <taxon>Viruses</taxon>
        <taxon>Duplodnaviria</taxon>
        <taxon>Heunggongvirae</taxon>
        <taxon>Uroviricota</taxon>
        <taxon>Caudoviricetes</taxon>
    </lineage>
</organism>
<dbReference type="EMBL" id="BK015093">
    <property type="protein sequence ID" value="DAD90743.1"/>
    <property type="molecule type" value="Genomic_DNA"/>
</dbReference>
<protein>
    <recommendedName>
        <fullName evidence="2">SON protein</fullName>
    </recommendedName>
</protein>
<reference evidence="1" key="1">
    <citation type="journal article" date="2021" name="Proc. Natl. Acad. Sci. U.S.A.">
        <title>A Catalog of Tens of Thousands of Viruses from Human Metagenomes Reveals Hidden Associations with Chronic Diseases.</title>
        <authorList>
            <person name="Tisza M.J."/>
            <person name="Buck C.B."/>
        </authorList>
    </citation>
    <scope>NUCLEOTIDE SEQUENCE</scope>
    <source>
        <strain evidence="1">Ct5hB2</strain>
    </source>
</reference>